<evidence type="ECO:0000313" key="4">
    <source>
        <dbReference type="Proteomes" id="UP000321424"/>
    </source>
</evidence>
<proteinExistence type="predicted"/>
<dbReference type="Gene3D" id="2.80.10.50">
    <property type="match status" value="1"/>
</dbReference>
<name>A0A511M5V3_9NOCA</name>
<protein>
    <recommendedName>
        <fullName evidence="2">Ricin B lectin domain-containing protein</fullName>
    </recommendedName>
</protein>
<dbReference type="EMBL" id="BJXA01000002">
    <property type="protein sequence ID" value="GEM36023.1"/>
    <property type="molecule type" value="Genomic_DNA"/>
</dbReference>
<dbReference type="InterPro" id="IPR035992">
    <property type="entry name" value="Ricin_B-like_lectins"/>
</dbReference>
<sequence>MLEAMEREEGEPALSSTCLPEPEGVGSPTEFITALRLLKAWSGLAYRQLEGKAAASGDVLPSSTIATTLGRDTLPRERFVIAFTHACGLDDDQVKKWLDARRRIAVRDQSQQVRAAAESIPVDEPEAVAEMTEDPPGRRLSRWLQFVNLVVAAVLGVAVTLSVQDLVLHGRDDTVPTASQPVAGLALADVGSWVRIQPARTPELCLAEGRDRTQRYPTAIAAQRPCTQSAPRVYLDPIDEGVVQIQWHHSRYGIGCLTVLVEGPGDNLLEPRDDCADDNPAQQFRIEPTGPSTAARFRIRTTATNHCLALRDQDTVDGAEIVQGRCSGARDQEFLIHLIPPA</sequence>
<feature type="region of interest" description="Disordered" evidence="1">
    <location>
        <begin position="1"/>
        <end position="25"/>
    </location>
</feature>
<evidence type="ECO:0000259" key="2">
    <source>
        <dbReference type="Pfam" id="PF14200"/>
    </source>
</evidence>
<dbReference type="InterPro" id="IPR000772">
    <property type="entry name" value="Ricin_B_lectin"/>
</dbReference>
<evidence type="ECO:0000256" key="1">
    <source>
        <dbReference type="SAM" id="MobiDB-lite"/>
    </source>
</evidence>
<comment type="caution">
    <text evidence="3">The sequence shown here is derived from an EMBL/GenBank/DDBJ whole genome shotgun (WGS) entry which is preliminary data.</text>
</comment>
<dbReference type="OrthoDB" id="3406160at2"/>
<dbReference type="SUPFAM" id="SSF50370">
    <property type="entry name" value="Ricin B-like lectins"/>
    <property type="match status" value="1"/>
</dbReference>
<accession>A0A511M5V3</accession>
<reference evidence="3 4" key="1">
    <citation type="submission" date="2019-07" db="EMBL/GenBank/DDBJ databases">
        <title>Whole genome shotgun sequence of Nocardia ninae NBRC 108245.</title>
        <authorList>
            <person name="Hosoyama A."/>
            <person name="Uohara A."/>
            <person name="Ohji S."/>
            <person name="Ichikawa N."/>
        </authorList>
    </citation>
    <scope>NUCLEOTIDE SEQUENCE [LARGE SCALE GENOMIC DNA]</scope>
    <source>
        <strain evidence="3 4">NBRC 108245</strain>
    </source>
</reference>
<dbReference type="Proteomes" id="UP000321424">
    <property type="component" value="Unassembled WGS sequence"/>
</dbReference>
<gene>
    <name evidence="3" type="ORF">NN4_05420</name>
</gene>
<dbReference type="CDD" id="cd00161">
    <property type="entry name" value="beta-trefoil_Ricin-like"/>
    <property type="match status" value="1"/>
</dbReference>
<organism evidence="3 4">
    <name type="scientific">Nocardia ninae NBRC 108245</name>
    <dbReference type="NCBI Taxonomy" id="1210091"/>
    <lineage>
        <taxon>Bacteria</taxon>
        <taxon>Bacillati</taxon>
        <taxon>Actinomycetota</taxon>
        <taxon>Actinomycetes</taxon>
        <taxon>Mycobacteriales</taxon>
        <taxon>Nocardiaceae</taxon>
        <taxon>Nocardia</taxon>
    </lineage>
</organism>
<evidence type="ECO:0000313" key="3">
    <source>
        <dbReference type="EMBL" id="GEM36023.1"/>
    </source>
</evidence>
<dbReference type="AlphaFoldDB" id="A0A511M5V3"/>
<dbReference type="Pfam" id="PF14200">
    <property type="entry name" value="RicinB_lectin_2"/>
    <property type="match status" value="1"/>
</dbReference>
<keyword evidence="4" id="KW-1185">Reference proteome</keyword>
<feature type="domain" description="Ricin B lectin" evidence="2">
    <location>
        <begin position="241"/>
        <end position="323"/>
    </location>
</feature>